<dbReference type="EMBL" id="MCRI01000021">
    <property type="protein sequence ID" value="ODN66342.1"/>
    <property type="molecule type" value="Genomic_DNA"/>
</dbReference>
<evidence type="ECO:0000313" key="2">
    <source>
        <dbReference type="Proteomes" id="UP000094379"/>
    </source>
</evidence>
<gene>
    <name evidence="1" type="ORF">A9E74_01908</name>
</gene>
<proteinExistence type="predicted"/>
<reference evidence="1 2" key="1">
    <citation type="submission" date="2016-07" db="EMBL/GenBank/DDBJ databases">
        <title>Draft Genome Sequence of Methylophaga muralis Bur 1.</title>
        <authorList>
            <person name="Vasilenko O.V."/>
            <person name="Doronina N.V."/>
            <person name="Shmareva M.N."/>
            <person name="Tarlachkov S.V."/>
            <person name="Mustakhimov I."/>
            <person name="Trotsenko Y.A."/>
        </authorList>
    </citation>
    <scope>NUCLEOTIDE SEQUENCE [LARGE SCALE GENOMIC DNA]</scope>
    <source>
        <strain evidence="1 2">Bur 1</strain>
    </source>
</reference>
<keyword evidence="2" id="KW-1185">Reference proteome</keyword>
<accession>A0A1E3GQK4</accession>
<name>A0A1E3GQK4_9GAMM</name>
<evidence type="ECO:0000313" key="1">
    <source>
        <dbReference type="EMBL" id="ODN66342.1"/>
    </source>
</evidence>
<comment type="caution">
    <text evidence="1">The sequence shown here is derived from an EMBL/GenBank/DDBJ whole genome shotgun (WGS) entry which is preliminary data.</text>
</comment>
<dbReference type="AlphaFoldDB" id="A0A1E3GQK4"/>
<sequence length="166" mass="18408">MLRSIKNLLLLFLVAFPGLLFADVELTPGHCAGYMPVILEYQAKSSESREVSELSGSLHLLQARRDREQAKRYVDNSPLLRELHQSHVSSDFDSDYQFAADIAMQQAAFLGSATAEKIMLQAEEFEALGTQIGNMTEWCEAMLAEASKIGNNRALGSFFESITKGD</sequence>
<dbReference type="RefSeq" id="WP_069296337.1">
    <property type="nucleotide sequence ID" value="NZ_MCRI01000021.1"/>
</dbReference>
<protein>
    <submittedName>
        <fullName evidence="1">Uncharacterized protein</fullName>
    </submittedName>
</protein>
<organism evidence="1 2">
    <name type="scientific">Methylophaga muralis</name>
    <dbReference type="NCBI Taxonomy" id="291169"/>
    <lineage>
        <taxon>Bacteria</taxon>
        <taxon>Pseudomonadati</taxon>
        <taxon>Pseudomonadota</taxon>
        <taxon>Gammaproteobacteria</taxon>
        <taxon>Thiotrichales</taxon>
        <taxon>Piscirickettsiaceae</taxon>
        <taxon>Methylophaga</taxon>
    </lineage>
</organism>
<dbReference type="Proteomes" id="UP000094379">
    <property type="component" value="Unassembled WGS sequence"/>
</dbReference>